<organism evidence="3 4">
    <name type="scientific">Cucumis sativus</name>
    <name type="common">Cucumber</name>
    <dbReference type="NCBI Taxonomy" id="3659"/>
    <lineage>
        <taxon>Eukaryota</taxon>
        <taxon>Viridiplantae</taxon>
        <taxon>Streptophyta</taxon>
        <taxon>Embryophyta</taxon>
        <taxon>Tracheophyta</taxon>
        <taxon>Spermatophyta</taxon>
        <taxon>Magnoliopsida</taxon>
        <taxon>eudicotyledons</taxon>
        <taxon>Gunneridae</taxon>
        <taxon>Pentapetalae</taxon>
        <taxon>rosids</taxon>
        <taxon>fabids</taxon>
        <taxon>Cucurbitales</taxon>
        <taxon>Cucurbitaceae</taxon>
        <taxon>Benincaseae</taxon>
        <taxon>Cucumis</taxon>
    </lineage>
</organism>
<feature type="transmembrane region" description="Helical" evidence="2">
    <location>
        <begin position="12"/>
        <end position="31"/>
    </location>
</feature>
<evidence type="ECO:0000313" key="3">
    <source>
        <dbReference type="EMBL" id="KGN48897.1"/>
    </source>
</evidence>
<keyword evidence="2" id="KW-0812">Transmembrane</keyword>
<proteinExistence type="predicted"/>
<reference evidence="3 4" key="4">
    <citation type="journal article" date="2011" name="BMC Genomics">
        <title>RNA-Seq improves annotation of protein-coding genes in the cucumber genome.</title>
        <authorList>
            <person name="Li Z."/>
            <person name="Zhang Z."/>
            <person name="Yan P."/>
            <person name="Huang S."/>
            <person name="Fei Z."/>
            <person name="Lin K."/>
        </authorList>
    </citation>
    <scope>NUCLEOTIDE SEQUENCE [LARGE SCALE GENOMIC DNA]</scope>
    <source>
        <strain evidence="4">cv. 9930</strain>
    </source>
</reference>
<keyword evidence="2" id="KW-1133">Transmembrane helix</keyword>
<evidence type="ECO:0000256" key="1">
    <source>
        <dbReference type="SAM" id="MobiDB-lite"/>
    </source>
</evidence>
<keyword evidence="4" id="KW-1185">Reference proteome</keyword>
<dbReference type="AlphaFoldDB" id="A0A0A0KKM1"/>
<reference evidence="3 4" key="1">
    <citation type="journal article" date="2009" name="Nat. Genet.">
        <title>The genome of the cucumber, Cucumis sativus L.</title>
        <authorList>
            <person name="Huang S."/>
            <person name="Li R."/>
            <person name="Zhang Z."/>
            <person name="Li L."/>
            <person name="Gu X."/>
            <person name="Fan W."/>
            <person name="Lucas W.J."/>
            <person name="Wang X."/>
            <person name="Xie B."/>
            <person name="Ni P."/>
            <person name="Ren Y."/>
            <person name="Zhu H."/>
            <person name="Li J."/>
            <person name="Lin K."/>
            <person name="Jin W."/>
            <person name="Fei Z."/>
            <person name="Li G."/>
            <person name="Staub J."/>
            <person name="Kilian A."/>
            <person name="van der Vossen E.A."/>
            <person name="Wu Y."/>
            <person name="Guo J."/>
            <person name="He J."/>
            <person name="Jia Z."/>
            <person name="Ren Y."/>
            <person name="Tian G."/>
            <person name="Lu Y."/>
            <person name="Ruan J."/>
            <person name="Qian W."/>
            <person name="Wang M."/>
            <person name="Huang Q."/>
            <person name="Li B."/>
            <person name="Xuan Z."/>
            <person name="Cao J."/>
            <person name="Asan"/>
            <person name="Wu Z."/>
            <person name="Zhang J."/>
            <person name="Cai Q."/>
            <person name="Bai Y."/>
            <person name="Zhao B."/>
            <person name="Han Y."/>
            <person name="Li Y."/>
            <person name="Li X."/>
            <person name="Wang S."/>
            <person name="Shi Q."/>
            <person name="Liu S."/>
            <person name="Cho W.K."/>
            <person name="Kim J.Y."/>
            <person name="Xu Y."/>
            <person name="Heller-Uszynska K."/>
            <person name="Miao H."/>
            <person name="Cheng Z."/>
            <person name="Zhang S."/>
            <person name="Wu J."/>
            <person name="Yang Y."/>
            <person name="Kang H."/>
            <person name="Li M."/>
            <person name="Liang H."/>
            <person name="Ren X."/>
            <person name="Shi Z."/>
            <person name="Wen M."/>
            <person name="Jian M."/>
            <person name="Yang H."/>
            <person name="Zhang G."/>
            <person name="Yang Z."/>
            <person name="Chen R."/>
            <person name="Liu S."/>
            <person name="Li J."/>
            <person name="Ma L."/>
            <person name="Liu H."/>
            <person name="Zhou Y."/>
            <person name="Zhao J."/>
            <person name="Fang X."/>
            <person name="Li G."/>
            <person name="Fang L."/>
            <person name="Li Y."/>
            <person name="Liu D."/>
            <person name="Zheng H."/>
            <person name="Zhang Y."/>
            <person name="Qin N."/>
            <person name="Li Z."/>
            <person name="Yang G."/>
            <person name="Yang S."/>
            <person name="Bolund L."/>
            <person name="Kristiansen K."/>
            <person name="Zheng H."/>
            <person name="Li S."/>
            <person name="Zhang X."/>
            <person name="Yang H."/>
            <person name="Wang J."/>
            <person name="Sun R."/>
            <person name="Zhang B."/>
            <person name="Jiang S."/>
            <person name="Wang J."/>
            <person name="Du Y."/>
            <person name="Li S."/>
        </authorList>
    </citation>
    <scope>NUCLEOTIDE SEQUENCE [LARGE SCALE GENOMIC DNA]</scope>
    <source>
        <strain evidence="4">cv. 9930</strain>
    </source>
</reference>
<reference evidence="3 4" key="2">
    <citation type="journal article" date="2009" name="PLoS ONE">
        <title>An integrated genetic and cytogenetic map of the cucumber genome.</title>
        <authorList>
            <person name="Ren Y."/>
            <person name="Zhang Z."/>
            <person name="Liu J."/>
            <person name="Staub J.E."/>
            <person name="Han Y."/>
            <person name="Cheng Z."/>
            <person name="Li X."/>
            <person name="Lu J."/>
            <person name="Miao H."/>
            <person name="Kang H."/>
            <person name="Xie B."/>
            <person name="Gu X."/>
            <person name="Wang X."/>
            <person name="Du Y."/>
            <person name="Jin W."/>
            <person name="Huang S."/>
        </authorList>
    </citation>
    <scope>NUCLEOTIDE SEQUENCE [LARGE SCALE GENOMIC DNA]</scope>
    <source>
        <strain evidence="4">cv. 9930</strain>
    </source>
</reference>
<keyword evidence="2" id="KW-0472">Membrane</keyword>
<evidence type="ECO:0000313" key="4">
    <source>
        <dbReference type="Proteomes" id="UP000029981"/>
    </source>
</evidence>
<reference evidence="3 4" key="3">
    <citation type="journal article" date="2010" name="BMC Genomics">
        <title>Transcriptome sequencing and comparative analysis of cucumber flowers with different sex types.</title>
        <authorList>
            <person name="Guo S."/>
            <person name="Zheng Y."/>
            <person name="Joung J.G."/>
            <person name="Liu S."/>
            <person name="Zhang Z."/>
            <person name="Crasta O.R."/>
            <person name="Sobral B.W."/>
            <person name="Xu Y."/>
            <person name="Huang S."/>
            <person name="Fei Z."/>
        </authorList>
    </citation>
    <scope>NUCLEOTIDE SEQUENCE [LARGE SCALE GENOMIC DNA]</scope>
    <source>
        <strain evidence="4">cv. 9930</strain>
    </source>
</reference>
<gene>
    <name evidence="3" type="ORF">Csa_6G505260</name>
</gene>
<feature type="region of interest" description="Disordered" evidence="1">
    <location>
        <begin position="42"/>
        <end position="62"/>
    </location>
</feature>
<accession>A0A0A0KKM1</accession>
<feature type="transmembrane region" description="Helical" evidence="2">
    <location>
        <begin position="64"/>
        <end position="86"/>
    </location>
</feature>
<sequence>MRKTLTLHTTLNLSFYILFISPFPPLHYSSFKLHNPPPDLLISSSPDTTPTTTSTTVSPPSPSVASASVFVFLPRFLITVSAFKILDN</sequence>
<dbReference type="Proteomes" id="UP000029981">
    <property type="component" value="Chromosome 6"/>
</dbReference>
<name>A0A0A0KKM1_CUCSA</name>
<dbReference type="EMBL" id="CM002927">
    <property type="protein sequence ID" value="KGN48897.1"/>
    <property type="molecule type" value="Genomic_DNA"/>
</dbReference>
<dbReference type="Gramene" id="KGN48897">
    <property type="protein sequence ID" value="KGN48897"/>
    <property type="gene ID" value="Csa_6G505260"/>
</dbReference>
<protein>
    <submittedName>
        <fullName evidence="3">Uncharacterized protein</fullName>
    </submittedName>
</protein>
<evidence type="ECO:0000256" key="2">
    <source>
        <dbReference type="SAM" id="Phobius"/>
    </source>
</evidence>